<name>A0ACD4NKV3_9HYPH</name>
<organism evidence="1 2">
    <name type="scientific">Antarcticirhabdus aurantiaca</name>
    <dbReference type="NCBI Taxonomy" id="2606717"/>
    <lineage>
        <taxon>Bacteria</taxon>
        <taxon>Pseudomonadati</taxon>
        <taxon>Pseudomonadota</taxon>
        <taxon>Alphaproteobacteria</taxon>
        <taxon>Hyphomicrobiales</taxon>
        <taxon>Aurantimonadaceae</taxon>
        <taxon>Antarcticirhabdus</taxon>
    </lineage>
</organism>
<dbReference type="Proteomes" id="UP001163223">
    <property type="component" value="Chromosome"/>
</dbReference>
<protein>
    <submittedName>
        <fullName evidence="1">Uncharacterized protein</fullName>
    </submittedName>
</protein>
<accession>A0ACD4NKV3</accession>
<reference evidence="1" key="1">
    <citation type="submission" date="2022-11" db="EMBL/GenBank/DDBJ databases">
        <title>beta-Carotene-producing bacterium, Jeongeuplla avenae sp. nov., alleviates the salt stress of Arabidopsis seedlings.</title>
        <authorList>
            <person name="Jiang L."/>
            <person name="Lee J."/>
        </authorList>
    </citation>
    <scope>NUCLEOTIDE SEQUENCE</scope>
    <source>
        <strain evidence="1">DY_R2A_6</strain>
    </source>
</reference>
<gene>
    <name evidence="1" type="ORF">OXU80_21945</name>
</gene>
<proteinExistence type="predicted"/>
<keyword evidence="2" id="KW-1185">Reference proteome</keyword>
<evidence type="ECO:0000313" key="2">
    <source>
        <dbReference type="Proteomes" id="UP001163223"/>
    </source>
</evidence>
<sequence>MEASSIPEDVDGLIETIWLDSLKTPATPYQMLTRAVMVDRSIRPFDVDDIQDAVANALRQRMRGEIAREWLAHFDDVRLRDRASADEIFADAEALGHQCDRPAHRCGAVAERFACSACLVEDAFAFADACLGAVGARRAAG</sequence>
<dbReference type="EMBL" id="CP113520">
    <property type="protein sequence ID" value="WAJ27480.1"/>
    <property type="molecule type" value="Genomic_DNA"/>
</dbReference>
<evidence type="ECO:0000313" key="1">
    <source>
        <dbReference type="EMBL" id="WAJ27480.1"/>
    </source>
</evidence>